<sequence>MIKQLAKQMLQRSGYALVRTPPLPRGAPRATQGLQVEMIAPSGAGKTTLYRQLTFSGEWMCGEHIQIGRDAFPELPEGDEGELYAKLLFGCLRGLEALPLSSGHKLRLMDYATTTLRHDIAWRQRHYPRGMISEEGICHNFAAPLAALAGETPEPPGLAELLAGRALIRLEISAERVMTHLASRHRERPGGGNDWLGHLGEEAALAHIEQELAWGLAIQRLFARHARPVLTLKAEDDLATQQARINAFLASLVPNAHASTNDTPAPVRATGTSSTP</sequence>
<dbReference type="EMBL" id="WUTS01000001">
    <property type="protein sequence ID" value="NAW11562.1"/>
    <property type="molecule type" value="Genomic_DNA"/>
</dbReference>
<protein>
    <submittedName>
        <fullName evidence="2">Uncharacterized protein</fullName>
    </submittedName>
</protein>
<feature type="region of interest" description="Disordered" evidence="1">
    <location>
        <begin position="256"/>
        <end position="276"/>
    </location>
</feature>
<comment type="caution">
    <text evidence="2">The sequence shown here is derived from an EMBL/GenBank/DDBJ whole genome shotgun (WGS) entry which is preliminary data.</text>
</comment>
<evidence type="ECO:0000313" key="3">
    <source>
        <dbReference type="Proteomes" id="UP000448235"/>
    </source>
</evidence>
<proteinExistence type="predicted"/>
<dbReference type="AlphaFoldDB" id="A0A7X4VWP7"/>
<keyword evidence="3" id="KW-1185">Reference proteome</keyword>
<gene>
    <name evidence="2" type="ORF">GRB80_01740</name>
</gene>
<organism evidence="2 3">
    <name type="scientific">Halomonas icarae</name>
    <dbReference type="NCBI Taxonomy" id="2691040"/>
    <lineage>
        <taxon>Bacteria</taxon>
        <taxon>Pseudomonadati</taxon>
        <taxon>Pseudomonadota</taxon>
        <taxon>Gammaproteobacteria</taxon>
        <taxon>Oceanospirillales</taxon>
        <taxon>Halomonadaceae</taxon>
        <taxon>Halomonas</taxon>
    </lineage>
</organism>
<dbReference type="Proteomes" id="UP000448235">
    <property type="component" value="Unassembled WGS sequence"/>
</dbReference>
<dbReference type="RefSeq" id="WP_161422333.1">
    <property type="nucleotide sequence ID" value="NZ_JARWMY010000014.1"/>
</dbReference>
<accession>A0A7X4VWP7</accession>
<name>A0A7X4VWP7_9GAMM</name>
<evidence type="ECO:0000313" key="2">
    <source>
        <dbReference type="EMBL" id="NAW11562.1"/>
    </source>
</evidence>
<reference evidence="2 3" key="1">
    <citation type="submission" date="2019-12" db="EMBL/GenBank/DDBJ databases">
        <title>Draft genome sequencing of Halomonas icarensis D1-1.</title>
        <authorList>
            <person name="Pandiyan K."/>
            <person name="Kushwaha P."/>
            <person name="Gowdham M."/>
            <person name="Chakdar H."/>
            <person name="Singh A."/>
            <person name="Kumar M."/>
            <person name="Saxena A.K."/>
        </authorList>
    </citation>
    <scope>NUCLEOTIDE SEQUENCE [LARGE SCALE GENOMIC DNA]</scope>
    <source>
        <strain evidence="2 3">D1-1</strain>
    </source>
</reference>
<evidence type="ECO:0000256" key="1">
    <source>
        <dbReference type="SAM" id="MobiDB-lite"/>
    </source>
</evidence>